<evidence type="ECO:0000313" key="2">
    <source>
        <dbReference type="Proteomes" id="UP000708208"/>
    </source>
</evidence>
<dbReference type="EMBL" id="CAJVCH010056862">
    <property type="protein sequence ID" value="CAG7718887.1"/>
    <property type="molecule type" value="Genomic_DNA"/>
</dbReference>
<gene>
    <name evidence="1" type="ORF">AFUS01_LOCUS8248</name>
</gene>
<name>A0A8J2JIL3_9HEXA</name>
<dbReference type="Proteomes" id="UP000708208">
    <property type="component" value="Unassembled WGS sequence"/>
</dbReference>
<sequence length="13" mass="1543">TPTLHGFENSRRK</sequence>
<accession>A0A8J2JIL3</accession>
<organism evidence="1 2">
    <name type="scientific">Allacma fusca</name>
    <dbReference type="NCBI Taxonomy" id="39272"/>
    <lineage>
        <taxon>Eukaryota</taxon>
        <taxon>Metazoa</taxon>
        <taxon>Ecdysozoa</taxon>
        <taxon>Arthropoda</taxon>
        <taxon>Hexapoda</taxon>
        <taxon>Collembola</taxon>
        <taxon>Symphypleona</taxon>
        <taxon>Sminthuridae</taxon>
        <taxon>Allacma</taxon>
    </lineage>
</organism>
<reference evidence="1" key="1">
    <citation type="submission" date="2021-06" db="EMBL/GenBank/DDBJ databases">
        <authorList>
            <person name="Hodson N. C."/>
            <person name="Mongue J. A."/>
            <person name="Jaron S. K."/>
        </authorList>
    </citation>
    <scope>NUCLEOTIDE SEQUENCE</scope>
</reference>
<proteinExistence type="predicted"/>
<keyword evidence="2" id="KW-1185">Reference proteome</keyword>
<protein>
    <submittedName>
        <fullName evidence="1">Uncharacterized protein</fullName>
    </submittedName>
</protein>
<feature type="non-terminal residue" evidence="1">
    <location>
        <position position="1"/>
    </location>
</feature>
<evidence type="ECO:0000313" key="1">
    <source>
        <dbReference type="EMBL" id="CAG7718887.1"/>
    </source>
</evidence>
<comment type="caution">
    <text evidence="1">The sequence shown here is derived from an EMBL/GenBank/DDBJ whole genome shotgun (WGS) entry which is preliminary data.</text>
</comment>